<dbReference type="PANTHER" id="PTHR47526">
    <property type="entry name" value="ATP-DEPENDENT DNA HELICASE"/>
    <property type="match status" value="1"/>
</dbReference>
<accession>A0A164KLC5</accession>
<evidence type="ECO:0000313" key="1">
    <source>
        <dbReference type="EMBL" id="KZS03365.1"/>
    </source>
</evidence>
<dbReference type="PANTHER" id="PTHR47526:SF3">
    <property type="entry name" value="PHD-TYPE DOMAIN-CONTAINING PROTEIN"/>
    <property type="match status" value="1"/>
</dbReference>
<dbReference type="EMBL" id="LRGB01003292">
    <property type="protein sequence ID" value="KZS03365.1"/>
    <property type="molecule type" value="Genomic_DNA"/>
</dbReference>
<protein>
    <recommendedName>
        <fullName evidence="3">SWIM-type domain-containing protein</fullName>
    </recommendedName>
</protein>
<dbReference type="OrthoDB" id="6346984at2759"/>
<sequence>MKLSNGKSVVKGMVTHSMAFSKPPLNCWVVLHSHGGVACGHCDCIGGLGGTCSHVGVLLWGVVNISEETCNSTIQRWHNKSATKHPVSVAFTFYTMKHPHLTESLKVLVMDHRLLKLNVHFPIGTKCYLMLPKKILGFVSVLVQQQMFACELKKAYFCVYTTKDFACIEVPYDETLVTEQMVPKAKLYVLQVALPELLTRYWTAVRYEKKTLLEKVERMFKMVVKRKQV</sequence>
<comment type="caution">
    <text evidence="1">The sequence shown here is derived from an EMBL/GenBank/DDBJ whole genome shotgun (WGS) entry which is preliminary data.</text>
</comment>
<gene>
    <name evidence="1" type="ORF">APZ42_033923</name>
</gene>
<organism evidence="1 2">
    <name type="scientific">Daphnia magna</name>
    <dbReference type="NCBI Taxonomy" id="35525"/>
    <lineage>
        <taxon>Eukaryota</taxon>
        <taxon>Metazoa</taxon>
        <taxon>Ecdysozoa</taxon>
        <taxon>Arthropoda</taxon>
        <taxon>Crustacea</taxon>
        <taxon>Branchiopoda</taxon>
        <taxon>Diplostraca</taxon>
        <taxon>Cladocera</taxon>
        <taxon>Anomopoda</taxon>
        <taxon>Daphniidae</taxon>
        <taxon>Daphnia</taxon>
    </lineage>
</organism>
<proteinExistence type="predicted"/>
<name>A0A164KLC5_9CRUS</name>
<dbReference type="Gene3D" id="3.90.320.10">
    <property type="match status" value="1"/>
</dbReference>
<keyword evidence="2" id="KW-1185">Reference proteome</keyword>
<dbReference type="Proteomes" id="UP000076858">
    <property type="component" value="Unassembled WGS sequence"/>
</dbReference>
<evidence type="ECO:0008006" key="3">
    <source>
        <dbReference type="Google" id="ProtNLM"/>
    </source>
</evidence>
<dbReference type="AlphaFoldDB" id="A0A164KLC5"/>
<reference evidence="1 2" key="1">
    <citation type="submission" date="2016-03" db="EMBL/GenBank/DDBJ databases">
        <title>EvidentialGene: Evidence-directed Construction of Genes on Genomes.</title>
        <authorList>
            <person name="Gilbert D.G."/>
            <person name="Choi J.-H."/>
            <person name="Mockaitis K."/>
            <person name="Colbourne J."/>
            <person name="Pfrender M."/>
        </authorList>
    </citation>
    <scope>NUCLEOTIDE SEQUENCE [LARGE SCALE GENOMIC DNA]</scope>
    <source>
        <strain evidence="1 2">Xinb3</strain>
        <tissue evidence="1">Complete organism</tissue>
    </source>
</reference>
<dbReference type="InterPro" id="IPR011604">
    <property type="entry name" value="PDDEXK-like_dom_sf"/>
</dbReference>
<evidence type="ECO:0000313" key="2">
    <source>
        <dbReference type="Proteomes" id="UP000076858"/>
    </source>
</evidence>